<evidence type="ECO:0000259" key="1">
    <source>
        <dbReference type="PROSITE" id="PS50011"/>
    </source>
</evidence>
<sequence>MQNISFKDIPYRYQALLERITSSTLKKIYSQFTFLYLSLNDEKPIEDLICTQHKNQIVNYLFSFLSQSKFITYNIFNIFKYQENLPSKHDNTILDVVFCIEKRCIIIDGIEDALLKLIIERLLEKQISIINFDKNSAYRDGIYTSEEVSNFCNNFSCDLNNNNFVYKTIIPIAGYLIRRHFYPTTYFNDPSFFTFDSQANTSETQLKNKIGNYLLSKTEDDKKKNFLQLFQSKEEDNNNALYEFNEKDFIKLRIIYYCNEAAYYLAIHIESLYIFMMKKTFENAERGHEHDFCQNYSHRCFCHFYGFLKRNNEKIGYIYEYLSNGSLNSYIASNIDKDSQLFNLMTINRIAQGIEYLQKNNLIHRNLKPSNILLDHDNIPYITDFDTIRHIINEDDPKYDLEMTNDIGSVLYSSPEQDEGDYISFPTDIYSYGLILYYILEGKSMWSYKGRAFFDKSKNNTIIKMTRASQNLENLYEQCIKLQPNERPNIRSIIEILSTELNSFDYLINDLKDNTDTINVPQIVQFFYENFHIFANMQDSRDILMNNIFFYQPLFKAKIERNTSIFYSELAKLYLEGSCFTQDYIKAIHYLELSQNSEALFNFGKIYEKGLGVSVNYKKAKDFYELAARKGNSEALLKLGCFYEKGLGVDKDSKKAKQYFKLAGG</sequence>
<dbReference type="InterPro" id="IPR053235">
    <property type="entry name" value="Ser_Thr_kinase"/>
</dbReference>
<dbReference type="Proteomes" id="UP001470230">
    <property type="component" value="Unassembled WGS sequence"/>
</dbReference>
<gene>
    <name evidence="2" type="ORF">M9Y10_030808</name>
</gene>
<name>A0ABR2H2H5_9EUKA</name>
<dbReference type="Gene3D" id="1.10.510.10">
    <property type="entry name" value="Transferase(Phosphotransferase) domain 1"/>
    <property type="match status" value="1"/>
</dbReference>
<comment type="caution">
    <text evidence="2">The sequence shown here is derived from an EMBL/GenBank/DDBJ whole genome shotgun (WGS) entry which is preliminary data.</text>
</comment>
<dbReference type="Gene3D" id="1.25.40.10">
    <property type="entry name" value="Tetratricopeptide repeat domain"/>
    <property type="match status" value="1"/>
</dbReference>
<dbReference type="SUPFAM" id="SSF56112">
    <property type="entry name" value="Protein kinase-like (PK-like)"/>
    <property type="match status" value="1"/>
</dbReference>
<evidence type="ECO:0000313" key="3">
    <source>
        <dbReference type="Proteomes" id="UP001470230"/>
    </source>
</evidence>
<dbReference type="EMBL" id="JAPFFF010000046">
    <property type="protein sequence ID" value="KAK8840409.1"/>
    <property type="molecule type" value="Genomic_DNA"/>
</dbReference>
<dbReference type="SMART" id="SM00671">
    <property type="entry name" value="SEL1"/>
    <property type="match status" value="3"/>
</dbReference>
<dbReference type="InterPro" id="IPR011990">
    <property type="entry name" value="TPR-like_helical_dom_sf"/>
</dbReference>
<organism evidence="2 3">
    <name type="scientific">Tritrichomonas musculus</name>
    <dbReference type="NCBI Taxonomy" id="1915356"/>
    <lineage>
        <taxon>Eukaryota</taxon>
        <taxon>Metamonada</taxon>
        <taxon>Parabasalia</taxon>
        <taxon>Tritrichomonadida</taxon>
        <taxon>Tritrichomonadidae</taxon>
        <taxon>Tritrichomonas</taxon>
    </lineage>
</organism>
<dbReference type="Pfam" id="PF00069">
    <property type="entry name" value="Pkinase"/>
    <property type="match status" value="1"/>
</dbReference>
<keyword evidence="3" id="KW-1185">Reference proteome</keyword>
<feature type="domain" description="Protein kinase" evidence="1">
    <location>
        <begin position="215"/>
        <end position="507"/>
    </location>
</feature>
<evidence type="ECO:0000313" key="2">
    <source>
        <dbReference type="EMBL" id="KAK8840409.1"/>
    </source>
</evidence>
<protein>
    <recommendedName>
        <fullName evidence="1">Protein kinase domain-containing protein</fullName>
    </recommendedName>
</protein>
<reference evidence="2 3" key="1">
    <citation type="submission" date="2024-04" db="EMBL/GenBank/DDBJ databases">
        <title>Tritrichomonas musculus Genome.</title>
        <authorList>
            <person name="Alves-Ferreira E."/>
            <person name="Grigg M."/>
            <person name="Lorenzi H."/>
            <person name="Galac M."/>
        </authorList>
    </citation>
    <scope>NUCLEOTIDE SEQUENCE [LARGE SCALE GENOMIC DNA]</scope>
    <source>
        <strain evidence="2 3">EAF2021</strain>
    </source>
</reference>
<dbReference type="InterPro" id="IPR006597">
    <property type="entry name" value="Sel1-like"/>
</dbReference>
<dbReference type="InterPro" id="IPR011009">
    <property type="entry name" value="Kinase-like_dom_sf"/>
</dbReference>
<dbReference type="Pfam" id="PF08238">
    <property type="entry name" value="Sel1"/>
    <property type="match status" value="3"/>
</dbReference>
<dbReference type="InterPro" id="IPR000719">
    <property type="entry name" value="Prot_kinase_dom"/>
</dbReference>
<dbReference type="PROSITE" id="PS50011">
    <property type="entry name" value="PROTEIN_KINASE_DOM"/>
    <property type="match status" value="1"/>
</dbReference>
<dbReference type="PANTHER" id="PTHR24361">
    <property type="entry name" value="MITOGEN-ACTIVATED KINASE KINASE KINASE"/>
    <property type="match status" value="1"/>
</dbReference>
<proteinExistence type="predicted"/>
<accession>A0ABR2H2H5</accession>
<dbReference type="SUPFAM" id="SSF81901">
    <property type="entry name" value="HCP-like"/>
    <property type="match status" value="1"/>
</dbReference>